<evidence type="ECO:0000256" key="2">
    <source>
        <dbReference type="SAM" id="Phobius"/>
    </source>
</evidence>
<reference evidence="4" key="1">
    <citation type="submission" date="2024-03" db="EMBL/GenBank/DDBJ databases">
        <title>Isolation and characterization of a phage collection against Pseudomonas putida.</title>
        <authorList>
            <person name="Brauer A."/>
            <person name="Rosendahl S."/>
            <person name="Kangsep A."/>
            <person name="Rikberg R."/>
            <person name="Lewanczyk A.C."/>
            <person name="Horak R."/>
            <person name="Tamman H."/>
        </authorList>
    </citation>
    <scope>NUCLEOTIDE SEQUENCE</scope>
</reference>
<dbReference type="GO" id="GO:0098003">
    <property type="term" value="P:viral tail assembly"/>
    <property type="evidence" value="ECO:0007669"/>
    <property type="project" value="UniProtKB-KW"/>
</dbReference>
<evidence type="ECO:0000259" key="3">
    <source>
        <dbReference type="Pfam" id="PF20155"/>
    </source>
</evidence>
<protein>
    <submittedName>
        <fullName evidence="4">Tail length tape measure protein</fullName>
    </submittedName>
</protein>
<dbReference type="NCBIfam" id="TIGR02675">
    <property type="entry name" value="tape_meas_nterm"/>
    <property type="match status" value="1"/>
</dbReference>
<feature type="domain" description="Tape measure protein N-terminal" evidence="3">
    <location>
        <begin position="268"/>
        <end position="460"/>
    </location>
</feature>
<evidence type="ECO:0000313" key="5">
    <source>
        <dbReference type="Proteomes" id="UP001433872"/>
    </source>
</evidence>
<dbReference type="EMBL" id="PP496414">
    <property type="protein sequence ID" value="WYV99185.1"/>
    <property type="molecule type" value="Genomic_DNA"/>
</dbReference>
<keyword evidence="2" id="KW-1133">Transmembrane helix</keyword>
<keyword evidence="1" id="KW-1245">Viral tail assembly</keyword>
<evidence type="ECO:0000313" key="4">
    <source>
        <dbReference type="EMBL" id="WYV99185.1"/>
    </source>
</evidence>
<keyword evidence="5" id="KW-1185">Reference proteome</keyword>
<dbReference type="Pfam" id="PF20155">
    <property type="entry name" value="TMP_3"/>
    <property type="match status" value="1"/>
</dbReference>
<proteinExistence type="predicted"/>
<keyword evidence="1" id="KW-1188">Viral release from host cell</keyword>
<keyword evidence="2" id="KW-0812">Transmembrane</keyword>
<evidence type="ECO:0000256" key="1">
    <source>
        <dbReference type="ARBA" id="ARBA00022465"/>
    </source>
</evidence>
<dbReference type="Proteomes" id="UP001433872">
    <property type="component" value="Segment"/>
</dbReference>
<feature type="transmembrane region" description="Helical" evidence="2">
    <location>
        <begin position="531"/>
        <end position="559"/>
    </location>
</feature>
<organism evidence="4 5">
    <name type="scientific">Pseudomonas phage vB_PpuM-KoPa-4</name>
    <dbReference type="NCBI Taxonomy" id="3132618"/>
    <lineage>
        <taxon>Viruses</taxon>
        <taxon>Duplodnaviria</taxon>
        <taxon>Heunggongvirae</taxon>
        <taxon>Uroviricota</taxon>
        <taxon>Caudoviricetes</taxon>
        <taxon>Vandenendeviridae</taxon>
        <taxon>Gorskivirinae</taxon>
        <taxon>Tartuvirus</taxon>
        <taxon>Tartuvirus kopa4</taxon>
    </lineage>
</organism>
<sequence length="783" mass="84010">MIAQEIARLTGTLKFNVDNRPLMAFEKRLEKVTGMLQQFGAAANKKFNIKVSLDSRSLRAQLEKAANAKIVFKHFSVDEEAISGIAMKIKQRLGNTPVVLRGIQVNLTDLIEQRKVIRTTLGKMSLQLPVTLRMKEAESQLRAWKKGTEAKYKLHINADISQAKFLANVRKSLRAASGKVGEMKLDIKDPKVRLQIDKDNLREQIRKAIEQHAFKVRVDANTRTSGHSGGVSSRSGAVGGGIMGAGMGFMRGAIPGLGAAFALSQLNQINQQLQGQNLAMTAVTGSEQAGMEQTDWLRGLADRVGFDFRQVGPSYNKLLASGLTSGSSTESVQNIFQGVTEYGRVMGLDNESMKGSLRAIEQIMNKGQVMSEELKGQLAERLPGAISAMAEAAGFGSDDQSVAKLFKAMENGEVKSQAVLEKFSNILAARARQGGALEKAMETTAAQQARFNNAFSRSVEVFSAAGFDKGMGSFFKALADGLDTAEPMIKALGEAFNYLIEPVNAVINVGAHIVKWLTELSGSMNITSGQMAAIGIAAGALLLPFGGILAVVGTLALAFDDLITYMDGGESVLGSWLESTPEAKEAFNGLAAEAKEFGQNIKEAFDELVSLSGGLEGLNFSDMLISTMKELKAILESFNNLVERFKASAAFAKTNNETGTTLEANIRTIQGLALGADEAYKRANDATAASVQQRTVHGSADVPGGQSLNKTDIESIVTAAIAAQNQSSGLLDKPVEVNLTMQIDGMINSGDLASMVQEPMTKIAQQAFTQAIENARARQKDYR</sequence>
<name>A0AAX4MYI1_9CAUD</name>
<dbReference type="InterPro" id="IPR013491">
    <property type="entry name" value="Tape_meas_N"/>
</dbReference>
<gene>
    <name evidence="4" type="ORF">KoPa4_00017</name>
</gene>
<keyword evidence="2" id="KW-0472">Membrane</keyword>
<accession>A0AAX4MYI1</accession>